<evidence type="ECO:0000256" key="13">
    <source>
        <dbReference type="ARBA" id="ARBA00023242"/>
    </source>
</evidence>
<dbReference type="GO" id="GO:0008270">
    <property type="term" value="F:zinc ion binding"/>
    <property type="evidence" value="ECO:0007669"/>
    <property type="project" value="UniProtKB-KW"/>
</dbReference>
<dbReference type="Gene3D" id="3.30.160.60">
    <property type="entry name" value="Classic Zinc Finger"/>
    <property type="match status" value="1"/>
</dbReference>
<dbReference type="GO" id="GO:0006508">
    <property type="term" value="P:proteolysis"/>
    <property type="evidence" value="ECO:0007669"/>
    <property type="project" value="UniProtKB-KW"/>
</dbReference>
<keyword evidence="4" id="KW-0158">Chromosome</keyword>
<dbReference type="InterPro" id="IPR055220">
    <property type="entry name" value="SPRTN_ZBD"/>
</dbReference>
<keyword evidence="8" id="KW-0863">Zinc-finger</keyword>
<evidence type="ECO:0000256" key="4">
    <source>
        <dbReference type="ARBA" id="ARBA00022454"/>
    </source>
</evidence>
<evidence type="ECO:0000259" key="18">
    <source>
        <dbReference type="SMART" id="SM00734"/>
    </source>
</evidence>
<evidence type="ECO:0000259" key="17">
    <source>
        <dbReference type="SMART" id="SM00731"/>
    </source>
</evidence>
<evidence type="ECO:0000313" key="19">
    <source>
        <dbReference type="EMBL" id="CAD9080214.1"/>
    </source>
</evidence>
<dbReference type="Pfam" id="PF10263">
    <property type="entry name" value="SprT-like"/>
    <property type="match status" value="1"/>
</dbReference>
<protein>
    <recommendedName>
        <fullName evidence="14">Protein with SprT-like domain at the N terminus</fullName>
    </recommendedName>
</protein>
<keyword evidence="11" id="KW-0482">Metalloprotease</keyword>
<keyword evidence="12" id="KW-0234">DNA repair</keyword>
<feature type="coiled-coil region" evidence="15">
    <location>
        <begin position="451"/>
        <end position="499"/>
    </location>
</feature>
<dbReference type="PANTHER" id="PTHR21220">
    <property type="entry name" value="DNA-DEPENDENT METALLOPROTEASE SPRTN"/>
    <property type="match status" value="1"/>
</dbReference>
<feature type="region of interest" description="Disordered" evidence="16">
    <location>
        <begin position="513"/>
        <end position="570"/>
    </location>
</feature>
<keyword evidence="6" id="KW-0479">Metal-binding</keyword>
<dbReference type="EMBL" id="HBGD01004195">
    <property type="protein sequence ID" value="CAD9080214.1"/>
    <property type="molecule type" value="Transcribed_RNA"/>
</dbReference>
<dbReference type="AlphaFoldDB" id="A0A7S1PFB5"/>
<keyword evidence="13" id="KW-0539">Nucleus</keyword>
<dbReference type="InterPro" id="IPR006642">
    <property type="entry name" value="Rad18_UBZ4"/>
</dbReference>
<organism evidence="19">
    <name type="scientific">Percolomonas cosmopolitus</name>
    <dbReference type="NCBI Taxonomy" id="63605"/>
    <lineage>
        <taxon>Eukaryota</taxon>
        <taxon>Discoba</taxon>
        <taxon>Heterolobosea</taxon>
        <taxon>Tetramitia</taxon>
        <taxon>Eutetramitia</taxon>
        <taxon>Percolomonadidae</taxon>
        <taxon>Percolomonas</taxon>
    </lineage>
</organism>
<feature type="compositionally biased region" description="Low complexity" evidence="16">
    <location>
        <begin position="513"/>
        <end position="528"/>
    </location>
</feature>
<feature type="domain" description="UBZ4-type" evidence="18">
    <location>
        <begin position="302"/>
        <end position="325"/>
    </location>
</feature>
<feature type="compositionally biased region" description="Polar residues" evidence="16">
    <location>
        <begin position="554"/>
        <end position="565"/>
    </location>
</feature>
<comment type="similarity">
    <text evidence="3">Belongs to the Spartan family.</text>
</comment>
<dbReference type="PANTHER" id="PTHR21220:SF0">
    <property type="entry name" value="DNA-DEPENDENT METALLOPROTEASE SPRTN"/>
    <property type="match status" value="1"/>
</dbReference>
<evidence type="ECO:0000256" key="5">
    <source>
        <dbReference type="ARBA" id="ARBA00022670"/>
    </source>
</evidence>
<evidence type="ECO:0000256" key="10">
    <source>
        <dbReference type="ARBA" id="ARBA00022833"/>
    </source>
</evidence>
<dbReference type="GO" id="GO:0006281">
    <property type="term" value="P:DNA repair"/>
    <property type="evidence" value="ECO:0007669"/>
    <property type="project" value="UniProtKB-KW"/>
</dbReference>
<evidence type="ECO:0000256" key="9">
    <source>
        <dbReference type="ARBA" id="ARBA00022801"/>
    </source>
</evidence>
<dbReference type="GO" id="GO:0005634">
    <property type="term" value="C:nucleus"/>
    <property type="evidence" value="ECO:0007669"/>
    <property type="project" value="UniProtKB-SubCell"/>
</dbReference>
<evidence type="ECO:0000256" key="7">
    <source>
        <dbReference type="ARBA" id="ARBA00022763"/>
    </source>
</evidence>
<evidence type="ECO:0000256" key="1">
    <source>
        <dbReference type="ARBA" id="ARBA00004123"/>
    </source>
</evidence>
<keyword evidence="15" id="KW-0175">Coiled coil</keyword>
<proteinExistence type="inferred from homology"/>
<dbReference type="GO" id="GO:0005694">
    <property type="term" value="C:chromosome"/>
    <property type="evidence" value="ECO:0007669"/>
    <property type="project" value="UniProtKB-SubCell"/>
</dbReference>
<dbReference type="InterPro" id="IPR044245">
    <property type="entry name" value="Spartan"/>
</dbReference>
<gene>
    <name evidence="19" type="ORF">PCOS0759_LOCUS3454</name>
</gene>
<reference evidence="19" key="1">
    <citation type="submission" date="2021-01" db="EMBL/GenBank/DDBJ databases">
        <authorList>
            <person name="Corre E."/>
            <person name="Pelletier E."/>
            <person name="Niang G."/>
            <person name="Scheremetjew M."/>
            <person name="Finn R."/>
            <person name="Kale V."/>
            <person name="Holt S."/>
            <person name="Cochrane G."/>
            <person name="Meng A."/>
            <person name="Brown T."/>
            <person name="Cohen L."/>
        </authorList>
    </citation>
    <scope>NUCLEOTIDE SEQUENCE</scope>
    <source>
        <strain evidence="19">WS</strain>
    </source>
</reference>
<dbReference type="InterPro" id="IPR006640">
    <property type="entry name" value="SprT-like_domain"/>
</dbReference>
<accession>A0A7S1PFB5</accession>
<keyword evidence="9" id="KW-0378">Hydrolase</keyword>
<evidence type="ECO:0000256" key="14">
    <source>
        <dbReference type="ARBA" id="ARBA00030396"/>
    </source>
</evidence>
<dbReference type="SMART" id="SM00731">
    <property type="entry name" value="SprT"/>
    <property type="match status" value="1"/>
</dbReference>
<evidence type="ECO:0000256" key="2">
    <source>
        <dbReference type="ARBA" id="ARBA00004286"/>
    </source>
</evidence>
<evidence type="ECO:0000256" key="12">
    <source>
        <dbReference type="ARBA" id="ARBA00023204"/>
    </source>
</evidence>
<evidence type="ECO:0000256" key="6">
    <source>
        <dbReference type="ARBA" id="ARBA00022723"/>
    </source>
</evidence>
<feature type="region of interest" description="Disordered" evidence="16">
    <location>
        <begin position="263"/>
        <end position="288"/>
    </location>
</feature>
<keyword evidence="10" id="KW-0862">Zinc</keyword>
<feature type="domain" description="SprT-like" evidence="17">
    <location>
        <begin position="17"/>
        <end position="223"/>
    </location>
</feature>
<dbReference type="Pfam" id="PF22934">
    <property type="entry name" value="SPRTN_ZBD"/>
    <property type="match status" value="1"/>
</dbReference>
<comment type="subcellular location">
    <subcellularLocation>
        <location evidence="2">Chromosome</location>
    </subcellularLocation>
    <subcellularLocation>
        <location evidence="1">Nucleus</location>
    </subcellularLocation>
</comment>
<sequence>MTQKNTQHLLTSSFQPTDIHALFSHYSEKYFNSLLTHQNTTLKWSKRMTRCAGTCRWNVANIIADDPKGDVSLSSSQSMEQNFTKNTHEKTKLNQSKKKHARRKTELDVTLSEALLQYRSEKDIKDTLLHEMIHAWLFLTKGRFHGNHGDHFQQKMREINQKESANISIFHSFHAEVQNFQTHWWECEKCRKIITRAMNRAPSKHDFWWSQHMAACGGTFFKIREPAPKPVKAAMKGKAKKRKREEGQQDLLKMFKKVKRVNDRDLGQGAKETPKMGSLEMKATADSPKDAPISVDIHNTMLVPCPVCFTQVCIESINEHLDNCMKQHASEIVDVDVMFPSSDFPPKSNMQPLPERSVCPQITLEKVDSALASLMQLVDSEEDGPGEQSLQLNTHPTGRAPLVDIEQLSPWETFTLGQQHTPVPPDDGIIMQLVTSVQGKEEVRNLFITEYRRLVAEREREEKKQQELDKQRKKEAMKAALLEKEMQKSEKEAHNLSAVESNLIHRDVATLPPALGTPPLKTLPKSKLNFGNSPPPKPLALKKKASKPPYLPPQSTRTAQPQQEAKNPGYSDPGFLDFVKQIGSEKVCYLCGDDLKALSDRILLEHYNDCICSML</sequence>
<evidence type="ECO:0000256" key="3">
    <source>
        <dbReference type="ARBA" id="ARBA00010724"/>
    </source>
</evidence>
<evidence type="ECO:0000256" key="11">
    <source>
        <dbReference type="ARBA" id="ARBA00023049"/>
    </source>
</evidence>
<keyword evidence="5" id="KW-0645">Protease</keyword>
<evidence type="ECO:0000256" key="15">
    <source>
        <dbReference type="SAM" id="Coils"/>
    </source>
</evidence>
<dbReference type="GO" id="GO:0031593">
    <property type="term" value="F:polyubiquitin modification-dependent protein binding"/>
    <property type="evidence" value="ECO:0007669"/>
    <property type="project" value="TreeGrafter"/>
</dbReference>
<dbReference type="SMART" id="SM00734">
    <property type="entry name" value="ZnF_Rad18"/>
    <property type="match status" value="1"/>
</dbReference>
<dbReference type="GO" id="GO:0004222">
    <property type="term" value="F:metalloendopeptidase activity"/>
    <property type="evidence" value="ECO:0007669"/>
    <property type="project" value="InterPro"/>
</dbReference>
<evidence type="ECO:0000256" key="8">
    <source>
        <dbReference type="ARBA" id="ARBA00022771"/>
    </source>
</evidence>
<keyword evidence="7" id="KW-0227">DNA damage</keyword>
<evidence type="ECO:0000256" key="16">
    <source>
        <dbReference type="SAM" id="MobiDB-lite"/>
    </source>
</evidence>
<dbReference type="GO" id="GO:0003697">
    <property type="term" value="F:single-stranded DNA binding"/>
    <property type="evidence" value="ECO:0007669"/>
    <property type="project" value="InterPro"/>
</dbReference>
<name>A0A7S1PFB5_9EUKA</name>
<feature type="region of interest" description="Disordered" evidence="16">
    <location>
        <begin position="79"/>
        <end position="101"/>
    </location>
</feature>